<reference evidence="3" key="1">
    <citation type="submission" date="2020-04" db="EMBL/GenBank/DDBJ databases">
        <authorList>
            <person name="Neveu A P."/>
        </authorList>
    </citation>
    <scope>NUCLEOTIDE SEQUENCE</scope>
    <source>
        <tissue evidence="3">Whole embryo</tissue>
    </source>
</reference>
<proteinExistence type="evidence at transcript level"/>
<organism evidence="3">
    <name type="scientific">Phallusia mammillata</name>
    <dbReference type="NCBI Taxonomy" id="59560"/>
    <lineage>
        <taxon>Eukaryota</taxon>
        <taxon>Metazoa</taxon>
        <taxon>Chordata</taxon>
        <taxon>Tunicata</taxon>
        <taxon>Ascidiacea</taxon>
        <taxon>Phlebobranchia</taxon>
        <taxon>Ascidiidae</taxon>
        <taxon>Phallusia</taxon>
    </lineage>
</organism>
<dbReference type="AlphaFoldDB" id="A0A6F9DBU7"/>
<feature type="region of interest" description="Disordered" evidence="2">
    <location>
        <begin position="304"/>
        <end position="434"/>
    </location>
</feature>
<name>A0A6F9DBU7_9ASCI</name>
<sequence>MEVSVPNSFVTDILDNLEDLGYPKEFDEETIIQMCQQGLNSVTFTQLVSFLTSELRLFYNITENVNAIEDTSNTESFLFELSGFLAEYGCPYSSLTAGSVTQRLQTAFDCATLIVYLSSELQAAKMYFYHHPSVVTNHTEPINSESENMFQSLKSICVALKMTRPPDDILLPRFFTGLLNKISECIKQPSVNLSSPIIKQQLGPLHFEKLHAVNAALCREYGTRRTMLLKRLDVTIASFNWSDKAKKNVNDIAESYQKRRHALTAKPNVTVATLLAARDDLSQMCKTSSGSTRHQCAINKVMIGKVPDRGGRPNESEPPPPEMPSWQKRQDDGGSRGRRGGHRGGRGNYQQHNNYSHGGGSGKGDQQSRPSSGRGYHSQGRGGGQSRWGRGRGGGHNAAAGGGGSGGGSFDQFFGRGGQTFNNDGFRGGQVYTS</sequence>
<evidence type="ECO:0000256" key="1">
    <source>
        <dbReference type="ARBA" id="ARBA00007218"/>
    </source>
</evidence>
<feature type="compositionally biased region" description="Gly residues" evidence="2">
    <location>
        <begin position="380"/>
        <end position="409"/>
    </location>
</feature>
<dbReference type="EMBL" id="LR785062">
    <property type="protein sequence ID" value="CAB3244610.1"/>
    <property type="molecule type" value="mRNA"/>
</dbReference>
<dbReference type="PANTHER" id="PTHR31353:SF1">
    <property type="entry name" value="PROTEIN FAM98B"/>
    <property type="match status" value="1"/>
</dbReference>
<comment type="similarity">
    <text evidence="1">Belongs to the FAM98 family.</text>
</comment>
<accession>A0A6F9DBU7</accession>
<feature type="compositionally biased region" description="Basic residues" evidence="2">
    <location>
        <begin position="336"/>
        <end position="345"/>
    </location>
</feature>
<dbReference type="PANTHER" id="PTHR31353">
    <property type="entry name" value="FAM98"/>
    <property type="match status" value="1"/>
</dbReference>
<dbReference type="InterPro" id="IPR018797">
    <property type="entry name" value="FAM98"/>
</dbReference>
<gene>
    <name evidence="3" type="primary">Fam98a</name>
</gene>
<dbReference type="GO" id="GO:0072669">
    <property type="term" value="C:tRNA-splicing ligase complex"/>
    <property type="evidence" value="ECO:0007669"/>
    <property type="project" value="TreeGrafter"/>
</dbReference>
<protein>
    <recommendedName>
        <fullName evidence="4">Protein FAM98A</fullName>
    </recommendedName>
</protein>
<evidence type="ECO:0000256" key="2">
    <source>
        <dbReference type="SAM" id="MobiDB-lite"/>
    </source>
</evidence>
<evidence type="ECO:0008006" key="4">
    <source>
        <dbReference type="Google" id="ProtNLM"/>
    </source>
</evidence>
<evidence type="ECO:0000313" key="3">
    <source>
        <dbReference type="EMBL" id="CAB3244610.1"/>
    </source>
</evidence>
<feature type="compositionally biased region" description="Basic and acidic residues" evidence="2">
    <location>
        <begin position="306"/>
        <end position="315"/>
    </location>
</feature>
<dbReference type="Pfam" id="PF10239">
    <property type="entry name" value="DUF2465"/>
    <property type="match status" value="1"/>
</dbReference>